<dbReference type="RefSeq" id="WP_382168644.1">
    <property type="nucleotide sequence ID" value="NZ_JBHTBR010000005.1"/>
</dbReference>
<dbReference type="InterPro" id="IPR000531">
    <property type="entry name" value="Beta-barrel_TonB"/>
</dbReference>
<accession>A0ABW2IPF6</accession>
<dbReference type="SUPFAM" id="SSF56935">
    <property type="entry name" value="Porins"/>
    <property type="match status" value="1"/>
</dbReference>
<dbReference type="Pfam" id="PF07715">
    <property type="entry name" value="Plug"/>
    <property type="match status" value="1"/>
</dbReference>
<dbReference type="InterPro" id="IPR036942">
    <property type="entry name" value="Beta-barrel_TonB_sf"/>
</dbReference>
<dbReference type="Gene3D" id="2.170.130.10">
    <property type="entry name" value="TonB-dependent receptor, plug domain"/>
    <property type="match status" value="1"/>
</dbReference>
<gene>
    <name evidence="8" type="ORF">ACFQS8_14205</name>
</gene>
<name>A0ABW2IPF6_9PROT</name>
<dbReference type="EMBL" id="JBHTBR010000005">
    <property type="protein sequence ID" value="MFC7292781.1"/>
    <property type="molecule type" value="Genomic_DNA"/>
</dbReference>
<keyword evidence="4" id="KW-0798">TonB box</keyword>
<organism evidence="8 9">
    <name type="scientific">Hirschia litorea</name>
    <dbReference type="NCBI Taxonomy" id="1199156"/>
    <lineage>
        <taxon>Bacteria</taxon>
        <taxon>Pseudomonadati</taxon>
        <taxon>Pseudomonadota</taxon>
        <taxon>Alphaproteobacteria</taxon>
        <taxon>Hyphomonadales</taxon>
        <taxon>Hyphomonadaceae</taxon>
        <taxon>Hirschia</taxon>
    </lineage>
</organism>
<evidence type="ECO:0000256" key="2">
    <source>
        <dbReference type="ARBA" id="ARBA00023136"/>
    </source>
</evidence>
<comment type="caution">
    <text evidence="8">The sequence shown here is derived from an EMBL/GenBank/DDBJ whole genome shotgun (WGS) entry which is preliminary data.</text>
</comment>
<reference evidence="9" key="1">
    <citation type="journal article" date="2019" name="Int. J. Syst. Evol. Microbiol.">
        <title>The Global Catalogue of Microorganisms (GCM) 10K type strain sequencing project: providing services to taxonomists for standard genome sequencing and annotation.</title>
        <authorList>
            <consortium name="The Broad Institute Genomics Platform"/>
            <consortium name="The Broad Institute Genome Sequencing Center for Infectious Disease"/>
            <person name="Wu L."/>
            <person name="Ma J."/>
        </authorList>
    </citation>
    <scope>NUCLEOTIDE SEQUENCE [LARGE SCALE GENOMIC DNA]</scope>
    <source>
        <strain evidence="9">CCUG 51308</strain>
    </source>
</reference>
<feature type="compositionally biased region" description="Polar residues" evidence="5">
    <location>
        <begin position="251"/>
        <end position="260"/>
    </location>
</feature>
<comment type="subcellular location">
    <subcellularLocation>
        <location evidence="1 4">Cell outer membrane</location>
    </subcellularLocation>
</comment>
<keyword evidence="3" id="KW-0998">Cell outer membrane</keyword>
<proteinExistence type="inferred from homology"/>
<evidence type="ECO:0000259" key="6">
    <source>
        <dbReference type="Pfam" id="PF00593"/>
    </source>
</evidence>
<evidence type="ECO:0000256" key="3">
    <source>
        <dbReference type="ARBA" id="ARBA00023237"/>
    </source>
</evidence>
<feature type="domain" description="TonB-dependent receptor plug" evidence="7">
    <location>
        <begin position="54"/>
        <end position="161"/>
    </location>
</feature>
<keyword evidence="8" id="KW-0675">Receptor</keyword>
<evidence type="ECO:0000256" key="5">
    <source>
        <dbReference type="SAM" id="MobiDB-lite"/>
    </source>
</evidence>
<protein>
    <submittedName>
        <fullName evidence="8">TonB-dependent receptor</fullName>
    </submittedName>
</protein>
<evidence type="ECO:0000256" key="4">
    <source>
        <dbReference type="RuleBase" id="RU003357"/>
    </source>
</evidence>
<dbReference type="InterPro" id="IPR012910">
    <property type="entry name" value="Plug_dom"/>
</dbReference>
<dbReference type="NCBIfam" id="TIGR01782">
    <property type="entry name" value="TonB-Xanth-Caul"/>
    <property type="match status" value="1"/>
</dbReference>
<dbReference type="Pfam" id="PF00593">
    <property type="entry name" value="TonB_dep_Rec_b-barrel"/>
    <property type="match status" value="1"/>
</dbReference>
<evidence type="ECO:0000256" key="1">
    <source>
        <dbReference type="ARBA" id="ARBA00004442"/>
    </source>
</evidence>
<sequence length="940" mass="103081">MAGAASVVVGAGAASAQELTSAANEVVVQDENKVMETVVITGIRKSLIDATAIKRNADGVVDAISAEDIGKFPDTNLAESLQRITGVSIDRSNGEGNQVTVRGFGPSFNLVTLNNRQMPTSSTLLEEGINRSFNFRELAAESVSGVEVYKTGRANVSSGGIGSTINIKTAKPFDYDGFKFAGTVKGNMDTSVEEGRSVTPEISGLISKTFLDDKLGILLSVSHAERDSRRERVGSQGWPANRGTEVDKSGIDTSNNPNQTHWLPLSIDVDQHVQERTRQNGQLVLQYAPTDRLTMTADYTLSRFEETDRLNRSSFWFDTDAGGNADADGTVTNPMRANDELNFWSFHNLFETENDSVGFNVDWKPTDSLSLQFDFHDSTSHAQPDGQSSETIINLKNPRRDHDNDPSTLPQGDVDIGLITRPGGRPDIVYDDSGFPTGNAFSSENIVFDLFQTRGFEIKNNIQQAQLHGQWANLSDGALRGINFGAAMTDYQIDTLRRRTVVFAPVDISALDLQFSPVDGFGSNIGGDQNLFPVLAEYDALEALQLAKDQGFYLQNDPTFNAVNEETISAYLSFDVETEFNKMPVSLNAGIRYEDTQVTASSLQNQIIALNYVNTAGRFFEIFSDELTGVAENNSYSLLLPNVDFRMDVLEDVVGRFSYSRTISRPDLSSMFPSLALDARPGGPFNASRGNANLSPLSSDNIDFTAEWYYDDASYASVGYFHKYVQNFIGTSTVVGSIPDINGNPLRDPSINPRPGCPDEVQGGNPDCFSMPTDPVIEFSIAQPDNIQDAEVYGWELNIQHTFGETGFGIIGNVTLVESDLAYDVYDIDQTVALTGLSDSANIIGFYEKGPLQARLAYNWRDDFLLSLTQPQRPGEPVFVESYGQFDVSASYEINDNFSVFLEGLNITDETTRSHGRFPDQIISMEQLGPRFAFGVRAAF</sequence>
<feature type="domain" description="TonB-dependent receptor-like beta-barrel" evidence="6">
    <location>
        <begin position="415"/>
        <end position="907"/>
    </location>
</feature>
<keyword evidence="2 4" id="KW-0472">Membrane</keyword>
<dbReference type="PANTHER" id="PTHR40980">
    <property type="entry name" value="PLUG DOMAIN-CONTAINING PROTEIN"/>
    <property type="match status" value="1"/>
</dbReference>
<dbReference type="Proteomes" id="UP001596492">
    <property type="component" value="Unassembled WGS sequence"/>
</dbReference>
<feature type="region of interest" description="Disordered" evidence="5">
    <location>
        <begin position="396"/>
        <end position="417"/>
    </location>
</feature>
<feature type="region of interest" description="Disordered" evidence="5">
    <location>
        <begin position="226"/>
        <end position="260"/>
    </location>
</feature>
<dbReference type="InterPro" id="IPR010104">
    <property type="entry name" value="TonB_rcpt_bac"/>
</dbReference>
<evidence type="ECO:0000259" key="7">
    <source>
        <dbReference type="Pfam" id="PF07715"/>
    </source>
</evidence>
<evidence type="ECO:0000313" key="9">
    <source>
        <dbReference type="Proteomes" id="UP001596492"/>
    </source>
</evidence>
<comment type="similarity">
    <text evidence="4">Belongs to the TonB-dependent receptor family.</text>
</comment>
<dbReference type="PANTHER" id="PTHR40980:SF3">
    <property type="entry name" value="TONB-DEPENDENT RECEPTOR-LIKE BETA-BARREL DOMAIN-CONTAINING PROTEIN"/>
    <property type="match status" value="1"/>
</dbReference>
<keyword evidence="9" id="KW-1185">Reference proteome</keyword>
<dbReference type="Gene3D" id="2.40.170.20">
    <property type="entry name" value="TonB-dependent receptor, beta-barrel domain"/>
    <property type="match status" value="1"/>
</dbReference>
<dbReference type="InterPro" id="IPR037066">
    <property type="entry name" value="Plug_dom_sf"/>
</dbReference>
<evidence type="ECO:0000313" key="8">
    <source>
        <dbReference type="EMBL" id="MFC7292781.1"/>
    </source>
</evidence>